<reference evidence="2 3" key="1">
    <citation type="submission" date="2023-07" db="EMBL/GenBank/DDBJ databases">
        <title>Genomic Encyclopedia of Type Strains, Phase IV (KMG-IV): sequencing the most valuable type-strain genomes for metagenomic binning, comparative biology and taxonomic classification.</title>
        <authorList>
            <person name="Goeker M."/>
        </authorList>
    </citation>
    <scope>NUCLEOTIDE SEQUENCE [LARGE SCALE GENOMIC DNA]</scope>
    <source>
        <strain evidence="2 3">T98</strain>
    </source>
</reference>
<comment type="caution">
    <text evidence="2">The sequence shown here is derived from an EMBL/GenBank/DDBJ whole genome shotgun (WGS) entry which is preliminary data.</text>
</comment>
<dbReference type="Proteomes" id="UP001248709">
    <property type="component" value="Unassembled WGS sequence"/>
</dbReference>
<proteinExistence type="predicted"/>
<gene>
    <name evidence="2" type="ORF">J2Z22_003892</name>
</gene>
<organism evidence="2 3">
    <name type="scientific">Paenibacillus forsythiae</name>
    <dbReference type="NCBI Taxonomy" id="365616"/>
    <lineage>
        <taxon>Bacteria</taxon>
        <taxon>Bacillati</taxon>
        <taxon>Bacillota</taxon>
        <taxon>Bacilli</taxon>
        <taxon>Bacillales</taxon>
        <taxon>Paenibacillaceae</taxon>
        <taxon>Paenibacillus</taxon>
    </lineage>
</organism>
<dbReference type="Gene3D" id="3.40.50.720">
    <property type="entry name" value="NAD(P)-binding Rossmann-like Domain"/>
    <property type="match status" value="1"/>
</dbReference>
<dbReference type="Pfam" id="PF13460">
    <property type="entry name" value="NAD_binding_10"/>
    <property type="match status" value="1"/>
</dbReference>
<keyword evidence="3" id="KW-1185">Reference proteome</keyword>
<dbReference type="EMBL" id="JAUSUY010000019">
    <property type="protein sequence ID" value="MDT3428300.1"/>
    <property type="molecule type" value="Genomic_DNA"/>
</dbReference>
<evidence type="ECO:0000313" key="2">
    <source>
        <dbReference type="EMBL" id="MDT3428300.1"/>
    </source>
</evidence>
<accession>A0ABU3HC38</accession>
<sequence length="231" mass="25289">MNKTAIVLGATGLVGKAVVERLLSDDWREVRTLARGPLGIRHDRLKQTVIDWERLERYGGEFEGTDAVFCCLGTTIKQAGSRESFERVDLEYPLKAAGLAREAGVTQFLAVSAMGASPHSRNFYSRTKGRMEEGLSRAGIPGLHLFRPSLLLGERDEFRPGERAAAWLMTKLEFLMAGRAAKYRAIKGVSVARAMVHIAAAGPMGIHIYPSDVIQALGKDFEEERGTGTGQ</sequence>
<dbReference type="InterPro" id="IPR016040">
    <property type="entry name" value="NAD(P)-bd_dom"/>
</dbReference>
<dbReference type="PANTHER" id="PTHR14097">
    <property type="entry name" value="OXIDOREDUCTASE HTATIP2"/>
    <property type="match status" value="1"/>
</dbReference>
<protein>
    <submittedName>
        <fullName evidence="2">Uncharacterized protein YbjT (DUF2867 family)</fullName>
    </submittedName>
</protein>
<dbReference type="RefSeq" id="WP_025703053.1">
    <property type="nucleotide sequence ID" value="NZ_JAUSUY010000019.1"/>
</dbReference>
<name>A0ABU3HC38_9BACL</name>
<dbReference type="PANTHER" id="PTHR14097:SF7">
    <property type="entry name" value="OXIDOREDUCTASE HTATIP2"/>
    <property type="match status" value="1"/>
</dbReference>
<feature type="domain" description="NAD(P)-binding" evidence="1">
    <location>
        <begin position="9"/>
        <end position="126"/>
    </location>
</feature>
<dbReference type="InterPro" id="IPR036291">
    <property type="entry name" value="NAD(P)-bd_dom_sf"/>
</dbReference>
<dbReference type="SUPFAM" id="SSF51735">
    <property type="entry name" value="NAD(P)-binding Rossmann-fold domains"/>
    <property type="match status" value="1"/>
</dbReference>
<evidence type="ECO:0000259" key="1">
    <source>
        <dbReference type="Pfam" id="PF13460"/>
    </source>
</evidence>
<evidence type="ECO:0000313" key="3">
    <source>
        <dbReference type="Proteomes" id="UP001248709"/>
    </source>
</evidence>